<keyword evidence="1 2" id="KW-0238">DNA-binding</keyword>
<dbReference type="PANTHER" id="PTHR10302">
    <property type="entry name" value="SINGLE-STRANDED DNA-BINDING PROTEIN"/>
    <property type="match status" value="1"/>
</dbReference>
<dbReference type="GO" id="GO:0006260">
    <property type="term" value="P:DNA replication"/>
    <property type="evidence" value="ECO:0007669"/>
    <property type="project" value="InterPro"/>
</dbReference>
<dbReference type="PROSITE" id="PS50935">
    <property type="entry name" value="SSB"/>
    <property type="match status" value="2"/>
</dbReference>
<comment type="caution">
    <text evidence="4">The sequence shown here is derived from an EMBL/GenBank/DDBJ whole genome shotgun (WGS) entry which is preliminary data.</text>
</comment>
<dbReference type="InterPro" id="IPR000424">
    <property type="entry name" value="Primosome_PriB/ssb"/>
</dbReference>
<evidence type="ECO:0000256" key="1">
    <source>
        <dbReference type="ARBA" id="ARBA00023125"/>
    </source>
</evidence>
<gene>
    <name evidence="4" type="primary">ssb</name>
    <name evidence="4" type="ORF">DC3_42760</name>
</gene>
<accession>A0A511N884</accession>
<evidence type="ECO:0000313" key="5">
    <source>
        <dbReference type="Proteomes" id="UP000321306"/>
    </source>
</evidence>
<evidence type="ECO:0000313" key="4">
    <source>
        <dbReference type="EMBL" id="GEM48641.1"/>
    </source>
</evidence>
<dbReference type="AlphaFoldDB" id="A0A511N884"/>
<evidence type="ECO:0000256" key="3">
    <source>
        <dbReference type="SAM" id="MobiDB-lite"/>
    </source>
</evidence>
<dbReference type="OrthoDB" id="9809878at2"/>
<dbReference type="Pfam" id="PF00436">
    <property type="entry name" value="SSB"/>
    <property type="match status" value="2"/>
</dbReference>
<keyword evidence="5" id="KW-1185">Reference proteome</keyword>
<dbReference type="Proteomes" id="UP000321306">
    <property type="component" value="Unassembled WGS sequence"/>
</dbReference>
<dbReference type="InterPro" id="IPR011344">
    <property type="entry name" value="ssDNA-bd"/>
</dbReference>
<organism evidence="4 5">
    <name type="scientific">Deinococcus cellulosilyticus (strain DSM 18568 / NBRC 106333 / KACC 11606 / 5516J-15)</name>
    <dbReference type="NCBI Taxonomy" id="1223518"/>
    <lineage>
        <taxon>Bacteria</taxon>
        <taxon>Thermotogati</taxon>
        <taxon>Deinococcota</taxon>
        <taxon>Deinococci</taxon>
        <taxon>Deinococcales</taxon>
        <taxon>Deinococcaceae</taxon>
        <taxon>Deinococcus</taxon>
    </lineage>
</organism>
<feature type="compositionally biased region" description="Acidic residues" evidence="3">
    <location>
        <begin position="239"/>
        <end position="255"/>
    </location>
</feature>
<dbReference type="GO" id="GO:0003697">
    <property type="term" value="F:single-stranded DNA binding"/>
    <property type="evidence" value="ECO:0007669"/>
    <property type="project" value="InterPro"/>
</dbReference>
<proteinExistence type="predicted"/>
<dbReference type="EMBL" id="BJXB01000023">
    <property type="protein sequence ID" value="GEM48641.1"/>
    <property type="molecule type" value="Genomic_DNA"/>
</dbReference>
<name>A0A511N884_DEIC1</name>
<dbReference type="GO" id="GO:0009295">
    <property type="term" value="C:nucleoid"/>
    <property type="evidence" value="ECO:0007669"/>
    <property type="project" value="TreeGrafter"/>
</dbReference>
<reference evidence="4 5" key="1">
    <citation type="submission" date="2019-07" db="EMBL/GenBank/DDBJ databases">
        <title>Whole genome shotgun sequence of Deinococcus cellulosilyticus NBRC 106333.</title>
        <authorList>
            <person name="Hosoyama A."/>
            <person name="Uohara A."/>
            <person name="Ohji S."/>
            <person name="Ichikawa N."/>
        </authorList>
    </citation>
    <scope>NUCLEOTIDE SEQUENCE [LARGE SCALE GENOMIC DNA]</scope>
    <source>
        <strain evidence="4 5">NBRC 106333</strain>
    </source>
</reference>
<dbReference type="PANTHER" id="PTHR10302:SF0">
    <property type="entry name" value="SINGLE-STRANDED DNA-BINDING PROTEIN, MITOCHONDRIAL"/>
    <property type="match status" value="1"/>
</dbReference>
<feature type="region of interest" description="Disordered" evidence="3">
    <location>
        <begin position="229"/>
        <end position="255"/>
    </location>
</feature>
<protein>
    <submittedName>
        <fullName evidence="4">Single-stranded DNA-binding protein</fullName>
    </submittedName>
</protein>
<dbReference type="InterPro" id="IPR012340">
    <property type="entry name" value="NA-bd_OB-fold"/>
</dbReference>
<dbReference type="CDD" id="cd04496">
    <property type="entry name" value="SSB_OBF"/>
    <property type="match status" value="2"/>
</dbReference>
<sequence>MNAGYISGLLKGDVDLRYTPNGVAIASLQLVGERTNNEGRTVFSSIKVQFFDKQAERYAETLRDGDPLMAYADVRYRSWETSEGEKAHTINVNGKKILRVLEPETRDTEFGPVLCNCINHFTFIGNTTLAPELKYTPAGDAYCSTSVAYSIWDFKQKEETSHYIKVKAWREQANALVKARKGQPLLVEGPLAWASWTAPNGDPRGELQLVAEDFTLLDFIRTDAASTSRPTLKPKLDIDDNTGQDDLLPEEDLPF</sequence>
<dbReference type="RefSeq" id="WP_146887886.1">
    <property type="nucleotide sequence ID" value="NZ_BJXB01000023.1"/>
</dbReference>
<evidence type="ECO:0000256" key="2">
    <source>
        <dbReference type="PROSITE-ProRule" id="PRU00252"/>
    </source>
</evidence>
<dbReference type="Gene3D" id="2.40.50.140">
    <property type="entry name" value="Nucleic acid-binding proteins"/>
    <property type="match status" value="2"/>
</dbReference>
<dbReference type="SUPFAM" id="SSF50249">
    <property type="entry name" value="Nucleic acid-binding proteins"/>
    <property type="match status" value="2"/>
</dbReference>